<dbReference type="PANTHER" id="PTHR39490:SF8">
    <property type="entry name" value="ZINC FINGER FYVE DOMAIN-CONTAINING PROTEIN 21"/>
    <property type="match status" value="1"/>
</dbReference>
<keyword evidence="9" id="KW-1185">Reference proteome</keyword>
<proteinExistence type="predicted"/>
<feature type="compositionally biased region" description="Low complexity" evidence="5">
    <location>
        <begin position="220"/>
        <end position="236"/>
    </location>
</feature>
<name>A0A4V1Q2C3_9AGAR</name>
<dbReference type="EMBL" id="SDEE01000678">
    <property type="protein sequence ID" value="RXW14588.1"/>
    <property type="molecule type" value="Genomic_DNA"/>
</dbReference>
<evidence type="ECO:0000256" key="2">
    <source>
        <dbReference type="ARBA" id="ARBA00022771"/>
    </source>
</evidence>
<sequence length="381" mass="42102">MHPISVPQFLALAMSALAAALAAFASSQPLVVADSDDHPADLDLRPSSPVSLPSLSHSGVSSSSSSLYDVPAPSALAAMDRPNDHLAVLLEKDLWKPDRLASVCDNFYCRVSFGLFERRHHCRKCGGVFCGACTQRTTPLLDTSNLPFVHPPRNHRIVEYESPESPIVNARVCDDCYDQVYGLRSTPHTPARPSMKRSQSHPISMFKLPLSALSRRDGSDSSLSSRGSIPSDSPTSQRTRSLRPSGSNSSLNTTHSAHSNSCQRTRNTSTLRTAHLPLSIQLERSYGELDAYPLRRSSVLCKATGGGRWEPKQSPVLDGYRPPVVGGKAPYELEMEREEREERRRRQNPIITDGEIRYRYMSQRPETVDVVLSRRSPQATN</sequence>
<dbReference type="InterPro" id="IPR052113">
    <property type="entry name" value="FYVE-type_Zinc_Finger"/>
</dbReference>
<dbReference type="AlphaFoldDB" id="A0A4V1Q2C3"/>
<feature type="compositionally biased region" description="Low complexity" evidence="5">
    <location>
        <begin position="45"/>
        <end position="67"/>
    </location>
</feature>
<dbReference type="InterPro" id="IPR000306">
    <property type="entry name" value="Znf_FYVE"/>
</dbReference>
<evidence type="ECO:0000256" key="1">
    <source>
        <dbReference type="ARBA" id="ARBA00022723"/>
    </source>
</evidence>
<dbReference type="SMART" id="SM00064">
    <property type="entry name" value="FYVE"/>
    <property type="match status" value="1"/>
</dbReference>
<feature type="signal peptide" evidence="6">
    <location>
        <begin position="1"/>
        <end position="27"/>
    </location>
</feature>
<reference evidence="8 9" key="1">
    <citation type="submission" date="2019-01" db="EMBL/GenBank/DDBJ databases">
        <title>Draft genome sequence of Psathyrella aberdarensis IHI B618.</title>
        <authorList>
            <person name="Buettner E."/>
            <person name="Kellner H."/>
        </authorList>
    </citation>
    <scope>NUCLEOTIDE SEQUENCE [LARGE SCALE GENOMIC DNA]</scope>
    <source>
        <strain evidence="8 9">IHI B618</strain>
    </source>
</reference>
<evidence type="ECO:0000256" key="6">
    <source>
        <dbReference type="SAM" id="SignalP"/>
    </source>
</evidence>
<feature type="compositionally biased region" description="Polar residues" evidence="5">
    <location>
        <begin position="237"/>
        <end position="270"/>
    </location>
</feature>
<dbReference type="Gene3D" id="3.30.40.10">
    <property type="entry name" value="Zinc/RING finger domain, C3HC4 (zinc finger)"/>
    <property type="match status" value="1"/>
</dbReference>
<organism evidence="8 9">
    <name type="scientific">Candolleomyces aberdarensis</name>
    <dbReference type="NCBI Taxonomy" id="2316362"/>
    <lineage>
        <taxon>Eukaryota</taxon>
        <taxon>Fungi</taxon>
        <taxon>Dikarya</taxon>
        <taxon>Basidiomycota</taxon>
        <taxon>Agaricomycotina</taxon>
        <taxon>Agaricomycetes</taxon>
        <taxon>Agaricomycetidae</taxon>
        <taxon>Agaricales</taxon>
        <taxon>Agaricineae</taxon>
        <taxon>Psathyrellaceae</taxon>
        <taxon>Candolleomyces</taxon>
    </lineage>
</organism>
<evidence type="ECO:0000256" key="3">
    <source>
        <dbReference type="ARBA" id="ARBA00022833"/>
    </source>
</evidence>
<dbReference type="Proteomes" id="UP000290288">
    <property type="component" value="Unassembled WGS sequence"/>
</dbReference>
<protein>
    <recommendedName>
        <fullName evidence="7">FYVE-type domain-containing protein</fullName>
    </recommendedName>
</protein>
<feature type="region of interest" description="Disordered" evidence="5">
    <location>
        <begin position="42"/>
        <end position="67"/>
    </location>
</feature>
<dbReference type="PROSITE" id="PS50178">
    <property type="entry name" value="ZF_FYVE"/>
    <property type="match status" value="1"/>
</dbReference>
<dbReference type="InterPro" id="IPR017455">
    <property type="entry name" value="Znf_FYVE-rel"/>
</dbReference>
<gene>
    <name evidence="8" type="ORF">EST38_g11266</name>
</gene>
<evidence type="ECO:0000313" key="8">
    <source>
        <dbReference type="EMBL" id="RXW14588.1"/>
    </source>
</evidence>
<keyword evidence="2 4" id="KW-0863">Zinc-finger</keyword>
<dbReference type="InterPro" id="IPR013083">
    <property type="entry name" value="Znf_RING/FYVE/PHD"/>
</dbReference>
<dbReference type="Pfam" id="PF01363">
    <property type="entry name" value="FYVE"/>
    <property type="match status" value="1"/>
</dbReference>
<evidence type="ECO:0000259" key="7">
    <source>
        <dbReference type="PROSITE" id="PS50178"/>
    </source>
</evidence>
<comment type="caution">
    <text evidence="8">The sequence shown here is derived from an EMBL/GenBank/DDBJ whole genome shotgun (WGS) entry which is preliminary data.</text>
</comment>
<evidence type="ECO:0000256" key="4">
    <source>
        <dbReference type="PROSITE-ProRule" id="PRU00091"/>
    </source>
</evidence>
<accession>A0A4V1Q2C3</accession>
<dbReference type="GO" id="GO:0008270">
    <property type="term" value="F:zinc ion binding"/>
    <property type="evidence" value="ECO:0007669"/>
    <property type="project" value="UniProtKB-KW"/>
</dbReference>
<feature type="region of interest" description="Disordered" evidence="5">
    <location>
        <begin position="209"/>
        <end position="270"/>
    </location>
</feature>
<evidence type="ECO:0000313" key="9">
    <source>
        <dbReference type="Proteomes" id="UP000290288"/>
    </source>
</evidence>
<keyword evidence="1" id="KW-0479">Metal-binding</keyword>
<dbReference type="InterPro" id="IPR011011">
    <property type="entry name" value="Znf_FYVE_PHD"/>
</dbReference>
<dbReference type="SUPFAM" id="SSF57903">
    <property type="entry name" value="FYVE/PHD zinc finger"/>
    <property type="match status" value="1"/>
</dbReference>
<feature type="domain" description="FYVE-type" evidence="7">
    <location>
        <begin position="109"/>
        <end position="181"/>
    </location>
</feature>
<dbReference type="STRING" id="2316362.A0A4V1Q2C3"/>
<dbReference type="OrthoDB" id="660555at2759"/>
<keyword evidence="3" id="KW-0862">Zinc</keyword>
<evidence type="ECO:0000256" key="5">
    <source>
        <dbReference type="SAM" id="MobiDB-lite"/>
    </source>
</evidence>
<feature type="chain" id="PRO_5020635895" description="FYVE-type domain-containing protein" evidence="6">
    <location>
        <begin position="28"/>
        <end position="381"/>
    </location>
</feature>
<keyword evidence="6" id="KW-0732">Signal</keyword>
<dbReference type="PANTHER" id="PTHR39490">
    <property type="entry name" value="ARRESTIN DOMAIN-CONTAINING PROTEIN D"/>
    <property type="match status" value="1"/>
</dbReference>